<evidence type="ECO:0000313" key="10">
    <source>
        <dbReference type="Proteomes" id="UP001608902"/>
    </source>
</evidence>
<comment type="subcellular location">
    <subcellularLocation>
        <location evidence="1">Membrane</location>
        <topology evidence="1">Multi-pass membrane protein</topology>
    </subcellularLocation>
</comment>
<keyword evidence="4 7" id="KW-1133">Transmembrane helix</keyword>
<dbReference type="GO" id="GO:0016020">
    <property type="term" value="C:membrane"/>
    <property type="evidence" value="ECO:0007669"/>
    <property type="project" value="UniProtKB-SubCell"/>
</dbReference>
<feature type="compositionally biased region" description="Polar residues" evidence="6">
    <location>
        <begin position="16"/>
        <end position="28"/>
    </location>
</feature>
<accession>A0ABD6ERQ9</accession>
<evidence type="ECO:0000256" key="5">
    <source>
        <dbReference type="ARBA" id="ARBA00023136"/>
    </source>
</evidence>
<gene>
    <name evidence="9" type="ORF">AB6A40_007568</name>
</gene>
<evidence type="ECO:0000256" key="7">
    <source>
        <dbReference type="SAM" id="Phobius"/>
    </source>
</evidence>
<feature type="domain" description="Lipid desaturase" evidence="8">
    <location>
        <begin position="88"/>
        <end position="114"/>
    </location>
</feature>
<dbReference type="AlphaFoldDB" id="A0ABD6ERQ9"/>
<reference evidence="9 10" key="1">
    <citation type="submission" date="2024-08" db="EMBL/GenBank/DDBJ databases">
        <title>Gnathostoma spinigerum genome.</title>
        <authorList>
            <person name="Gonzalez-Bertolin B."/>
            <person name="Monzon S."/>
            <person name="Zaballos A."/>
            <person name="Jimenez P."/>
            <person name="Dekumyoy P."/>
            <person name="Varona S."/>
            <person name="Cuesta I."/>
            <person name="Sumanam S."/>
            <person name="Adisakwattana P."/>
            <person name="Gasser R.B."/>
            <person name="Hernandez-Gonzalez A."/>
            <person name="Young N.D."/>
            <person name="Perteguer M.J."/>
        </authorList>
    </citation>
    <scope>NUCLEOTIDE SEQUENCE [LARGE SCALE GENOMIC DNA]</scope>
    <source>
        <strain evidence="9">AL3</strain>
        <tissue evidence="9">Liver</tissue>
    </source>
</reference>
<dbReference type="Pfam" id="PF10520">
    <property type="entry name" value="Lipid_desat"/>
    <property type="match status" value="1"/>
</dbReference>
<keyword evidence="10" id="KW-1185">Reference proteome</keyword>
<evidence type="ECO:0000256" key="6">
    <source>
        <dbReference type="SAM" id="MobiDB-lite"/>
    </source>
</evidence>
<feature type="region of interest" description="Disordered" evidence="6">
    <location>
        <begin position="1"/>
        <end position="33"/>
    </location>
</feature>
<dbReference type="InterPro" id="IPR019547">
    <property type="entry name" value="Lipid_desat"/>
</dbReference>
<sequence length="133" mass="14789">METAQSEECVGEYQNGDHQNGDGTTTEMSKGKSGAKQLASLYTREKRIQETLSVILGCILFVIAFVQLILHVKLLLLPTIIVFAFLGILTADMISGLVHWGADSWGTVESFIGRVSPIRFAFVMSYFVRRMQN</sequence>
<comment type="similarity">
    <text evidence="2">Belongs to the fatty acid desaturase CarF family.</text>
</comment>
<keyword evidence="5 7" id="KW-0472">Membrane</keyword>
<organism evidence="9 10">
    <name type="scientific">Gnathostoma spinigerum</name>
    <dbReference type="NCBI Taxonomy" id="75299"/>
    <lineage>
        <taxon>Eukaryota</taxon>
        <taxon>Metazoa</taxon>
        <taxon>Ecdysozoa</taxon>
        <taxon>Nematoda</taxon>
        <taxon>Chromadorea</taxon>
        <taxon>Rhabditida</taxon>
        <taxon>Spirurina</taxon>
        <taxon>Gnathostomatomorpha</taxon>
        <taxon>Gnathostomatoidea</taxon>
        <taxon>Gnathostomatidae</taxon>
        <taxon>Gnathostoma</taxon>
    </lineage>
</organism>
<evidence type="ECO:0000259" key="8">
    <source>
        <dbReference type="Pfam" id="PF10520"/>
    </source>
</evidence>
<evidence type="ECO:0000256" key="3">
    <source>
        <dbReference type="ARBA" id="ARBA00022692"/>
    </source>
</evidence>
<dbReference type="Proteomes" id="UP001608902">
    <property type="component" value="Unassembled WGS sequence"/>
</dbReference>
<dbReference type="InterPro" id="IPR053335">
    <property type="entry name" value="Fatty_acid_desaturase_CarF"/>
</dbReference>
<dbReference type="PANTHER" id="PTHR48230">
    <property type="match status" value="1"/>
</dbReference>
<name>A0ABD6ERQ9_9BILA</name>
<protein>
    <recommendedName>
        <fullName evidence="8">Lipid desaturase domain-containing protein</fullName>
    </recommendedName>
</protein>
<feature type="transmembrane region" description="Helical" evidence="7">
    <location>
        <begin position="75"/>
        <end position="99"/>
    </location>
</feature>
<evidence type="ECO:0000256" key="2">
    <source>
        <dbReference type="ARBA" id="ARBA00007620"/>
    </source>
</evidence>
<dbReference type="EMBL" id="JBGFUD010006213">
    <property type="protein sequence ID" value="MFH4980859.1"/>
    <property type="molecule type" value="Genomic_DNA"/>
</dbReference>
<evidence type="ECO:0000256" key="4">
    <source>
        <dbReference type="ARBA" id="ARBA00022989"/>
    </source>
</evidence>
<keyword evidence="3 7" id="KW-0812">Transmembrane</keyword>
<proteinExistence type="inferred from homology"/>
<dbReference type="PANTHER" id="PTHR48230:SF1">
    <property type="entry name" value="LIPID DESATURASE DOMAIN-CONTAINING PROTEIN"/>
    <property type="match status" value="1"/>
</dbReference>
<evidence type="ECO:0000256" key="1">
    <source>
        <dbReference type="ARBA" id="ARBA00004141"/>
    </source>
</evidence>
<comment type="caution">
    <text evidence="9">The sequence shown here is derived from an EMBL/GenBank/DDBJ whole genome shotgun (WGS) entry which is preliminary data.</text>
</comment>
<feature type="transmembrane region" description="Helical" evidence="7">
    <location>
        <begin position="51"/>
        <end position="70"/>
    </location>
</feature>
<evidence type="ECO:0000313" key="9">
    <source>
        <dbReference type="EMBL" id="MFH4980859.1"/>
    </source>
</evidence>